<name>A0A401H890_AERPX</name>
<dbReference type="SUPFAM" id="SSF55486">
    <property type="entry name" value="Metalloproteases ('zincins'), catalytic domain"/>
    <property type="match status" value="1"/>
</dbReference>
<dbReference type="GO" id="GO:0046914">
    <property type="term" value="F:transition metal ion binding"/>
    <property type="evidence" value="ECO:0007669"/>
    <property type="project" value="UniProtKB-ARBA"/>
</dbReference>
<evidence type="ECO:0000256" key="9">
    <source>
        <dbReference type="PIRSR" id="PIRSR006615-1"/>
    </source>
</evidence>
<dbReference type="GO" id="GO:0004181">
    <property type="term" value="F:metallocarboxypeptidase activity"/>
    <property type="evidence" value="ECO:0007669"/>
    <property type="project" value="UniProtKB-UniRule"/>
</dbReference>
<comment type="similarity">
    <text evidence="7 8">Belongs to the peptidase M32 family.</text>
</comment>
<dbReference type="Proteomes" id="UP000291213">
    <property type="component" value="Unassembled WGS sequence"/>
</dbReference>
<dbReference type="PANTHER" id="PTHR34217:SF1">
    <property type="entry name" value="CARBOXYPEPTIDASE 1"/>
    <property type="match status" value="1"/>
</dbReference>
<keyword evidence="5 8" id="KW-0482">Metalloprotease</keyword>
<dbReference type="EMBL" id="BDMD01000015">
    <property type="protein sequence ID" value="GBF08631.1"/>
    <property type="molecule type" value="Genomic_DNA"/>
</dbReference>
<dbReference type="Pfam" id="PF02074">
    <property type="entry name" value="Peptidase_M32"/>
    <property type="match status" value="1"/>
</dbReference>
<evidence type="ECO:0000256" key="10">
    <source>
        <dbReference type="PIRSR" id="PIRSR006615-2"/>
    </source>
</evidence>
<dbReference type="PROSITE" id="PS52034">
    <property type="entry name" value="PEPTIDASE_M32"/>
    <property type="match status" value="1"/>
</dbReference>
<keyword evidence="1 8" id="KW-0121">Carboxypeptidase</keyword>
<protein>
    <recommendedName>
        <fullName evidence="8">Metal-dependent carboxypeptidase</fullName>
        <ecNumber evidence="8">3.4.17.19</ecNumber>
    </recommendedName>
</protein>
<evidence type="ECO:0000256" key="8">
    <source>
        <dbReference type="PIRNR" id="PIRNR006615"/>
    </source>
</evidence>
<keyword evidence="4 8" id="KW-0378">Hydrolase</keyword>
<gene>
    <name evidence="11" type="ORF">apy_03560</name>
</gene>
<comment type="catalytic activity">
    <reaction evidence="6 8">
        <text>Release of a C-terminal amino acid with broad specificity, except for -Pro.</text>
        <dbReference type="EC" id="3.4.17.19"/>
    </reaction>
</comment>
<dbReference type="Gene3D" id="1.10.1370.30">
    <property type="match status" value="1"/>
</dbReference>
<organism evidence="11 12">
    <name type="scientific">Aeropyrum pernix</name>
    <dbReference type="NCBI Taxonomy" id="56636"/>
    <lineage>
        <taxon>Archaea</taxon>
        <taxon>Thermoproteota</taxon>
        <taxon>Thermoprotei</taxon>
        <taxon>Desulfurococcales</taxon>
        <taxon>Desulfurococcaceae</taxon>
        <taxon>Aeropyrum</taxon>
    </lineage>
</organism>
<feature type="binding site" evidence="9">
    <location>
        <position position="268"/>
    </location>
    <ligand>
        <name>Zn(2+)</name>
        <dbReference type="ChEBI" id="CHEBI:29105"/>
        <note>catalytic</note>
    </ligand>
</feature>
<feature type="binding site" evidence="9">
    <location>
        <position position="298"/>
    </location>
    <ligand>
        <name>Zn(2+)</name>
        <dbReference type="ChEBI" id="CHEBI:29105"/>
        <note>catalytic</note>
    </ligand>
</feature>
<evidence type="ECO:0000256" key="7">
    <source>
        <dbReference type="ARBA" id="ARBA00061580"/>
    </source>
</evidence>
<evidence type="ECO:0000313" key="12">
    <source>
        <dbReference type="Proteomes" id="UP000291213"/>
    </source>
</evidence>
<comment type="cofactor">
    <cofactor evidence="9">
        <name>Zn(2+)</name>
        <dbReference type="ChEBI" id="CHEBI:29105"/>
    </cofactor>
    <text evidence="9">Binds 1 zinc ion per subunit.</text>
</comment>
<dbReference type="GO" id="GO:0006508">
    <property type="term" value="P:proteolysis"/>
    <property type="evidence" value="ECO:0007669"/>
    <property type="project" value="UniProtKB-UniRule"/>
</dbReference>
<sequence>MWEVFENSVVRELVEAYRPVWSVSHALSLMGWDSETYMPKGGVGERALARADLFVLRRRLLLREELLRLLERAESQEGLNEYEAGVVRVLKREVRIARSLPEEFVFEFAKLREEATHAWRTARERDDFALFKPYLERIVEYARRMADYLGWEGHPYNALLDLHEEGLTVGDVDRIFDSIVPTLRRALDRVLSTGSYPRSHSLESVEYEQGVMEAVNREVLDLLGFPWDRGRLDVSPHPFTISMGIGDVRITTRYEGRDFRHTLFAVIHEFGHALYELQIDERLKASPLAEGASLGVHESQSRFWENVVARSRAFIPHVAPILRKRLPFLKDYSDEDVYLYFNIVRPGLIRVEADELTYNFHIYLRYTLEKGLIEGSIKVDDLPELWNSMMEDLLGVRPKSYRDGVLQDIHWSHGSIGYFPTYTLGTVLSAQIKAAIDRSLGGLYRLVENGELDRVRAFLRENIHRYGSTYAPKELVERGLGEPLNPEYYNQYITEKFYRG</sequence>
<evidence type="ECO:0000313" key="11">
    <source>
        <dbReference type="EMBL" id="GBF08631.1"/>
    </source>
</evidence>
<evidence type="ECO:0000256" key="6">
    <source>
        <dbReference type="ARBA" id="ARBA00052755"/>
    </source>
</evidence>
<comment type="function">
    <text evidence="8">Broad specificity carboxypetidase that releases amino acids sequentially from the C-terminus, including neutral, aromatic, polar and basic residues.</text>
</comment>
<dbReference type="PANTHER" id="PTHR34217">
    <property type="entry name" value="METAL-DEPENDENT CARBOXYPEPTIDASE"/>
    <property type="match status" value="1"/>
</dbReference>
<dbReference type="PRINTS" id="PR00998">
    <property type="entry name" value="CRBOXYPTASET"/>
</dbReference>
<evidence type="ECO:0000256" key="4">
    <source>
        <dbReference type="ARBA" id="ARBA00022801"/>
    </source>
</evidence>
<reference evidence="11 12" key="1">
    <citation type="submission" date="2017-02" db="EMBL/GenBank/DDBJ databases">
        <title>isolation and characterization of a novel temperate virus Aeropyrum globular virus 1 infecting hyperthermophilic archaeon Aeropyrum.</title>
        <authorList>
            <person name="Yumiya M."/>
            <person name="Yoshida T."/>
            <person name="Sako Y."/>
        </authorList>
    </citation>
    <scope>NUCLEOTIDE SEQUENCE [LARGE SCALE GENOMIC DNA]</scope>
    <source>
        <strain evidence="11 12">YK1-12-2013</strain>
    </source>
</reference>
<dbReference type="EC" id="3.4.17.19" evidence="8"/>
<dbReference type="CDD" id="cd06460">
    <property type="entry name" value="M32_Taq"/>
    <property type="match status" value="1"/>
</dbReference>
<evidence type="ECO:0000256" key="2">
    <source>
        <dbReference type="ARBA" id="ARBA00022670"/>
    </source>
</evidence>
<keyword evidence="3 8" id="KW-0479">Metal-binding</keyword>
<dbReference type="OrthoDB" id="7244at2157"/>
<feature type="active site" description="Proton donor/acceptor" evidence="10">
    <location>
        <position position="269"/>
    </location>
</feature>
<dbReference type="FunFam" id="1.10.1370.30:FF:000003">
    <property type="entry name" value="Thermostable carboxypeptidase 1"/>
    <property type="match status" value="1"/>
</dbReference>
<evidence type="ECO:0000256" key="1">
    <source>
        <dbReference type="ARBA" id="ARBA00022645"/>
    </source>
</evidence>
<feature type="binding site" evidence="9">
    <location>
        <position position="272"/>
    </location>
    <ligand>
        <name>Zn(2+)</name>
        <dbReference type="ChEBI" id="CHEBI:29105"/>
        <note>catalytic</note>
    </ligand>
</feature>
<dbReference type="InterPro" id="IPR001333">
    <property type="entry name" value="Peptidase_M32_Taq"/>
</dbReference>
<evidence type="ECO:0000256" key="5">
    <source>
        <dbReference type="ARBA" id="ARBA00023049"/>
    </source>
</evidence>
<dbReference type="PIRSF" id="PIRSF006615">
    <property type="entry name" value="Zn_crbxpep_Taq"/>
    <property type="match status" value="1"/>
</dbReference>
<keyword evidence="9" id="KW-0862">Zinc</keyword>
<proteinExistence type="inferred from homology"/>
<evidence type="ECO:0000256" key="3">
    <source>
        <dbReference type="ARBA" id="ARBA00022723"/>
    </source>
</evidence>
<keyword evidence="2 8" id="KW-0645">Protease</keyword>
<dbReference type="RefSeq" id="WP_131159690.1">
    <property type="nucleotide sequence ID" value="NZ_BDMD01000015.1"/>
</dbReference>
<comment type="caution">
    <text evidence="11">The sequence shown here is derived from an EMBL/GenBank/DDBJ whole genome shotgun (WGS) entry which is preliminary data.</text>
</comment>
<dbReference type="AlphaFoldDB" id="A0A401H890"/>
<accession>A0A401H890</accession>